<evidence type="ECO:0000313" key="3">
    <source>
        <dbReference type="Proteomes" id="UP001066276"/>
    </source>
</evidence>
<name>A0AAV7MEH0_PLEWA</name>
<proteinExistence type="predicted"/>
<dbReference type="EMBL" id="JANPWB010000014">
    <property type="protein sequence ID" value="KAJ1101813.1"/>
    <property type="molecule type" value="Genomic_DNA"/>
</dbReference>
<reference evidence="2" key="1">
    <citation type="journal article" date="2022" name="bioRxiv">
        <title>Sequencing and chromosome-scale assembly of the giantPleurodeles waltlgenome.</title>
        <authorList>
            <person name="Brown T."/>
            <person name="Elewa A."/>
            <person name="Iarovenko S."/>
            <person name="Subramanian E."/>
            <person name="Araus A.J."/>
            <person name="Petzold A."/>
            <person name="Susuki M."/>
            <person name="Suzuki K.-i.T."/>
            <person name="Hayashi T."/>
            <person name="Toyoda A."/>
            <person name="Oliveira C."/>
            <person name="Osipova E."/>
            <person name="Leigh N.D."/>
            <person name="Simon A."/>
            <person name="Yun M.H."/>
        </authorList>
    </citation>
    <scope>NUCLEOTIDE SEQUENCE</scope>
    <source>
        <strain evidence="2">20211129_DDA</strain>
        <tissue evidence="2">Liver</tissue>
    </source>
</reference>
<protein>
    <submittedName>
        <fullName evidence="2">Uncharacterized protein</fullName>
    </submittedName>
</protein>
<feature type="region of interest" description="Disordered" evidence="1">
    <location>
        <begin position="133"/>
        <end position="154"/>
    </location>
</feature>
<evidence type="ECO:0000313" key="2">
    <source>
        <dbReference type="EMBL" id="KAJ1101813.1"/>
    </source>
</evidence>
<sequence>MEILATYQSLGQCDLNADIRGQGAQCLPRGSLGRVLRPGVSLTGYWSPAVARQTMARLSEPRGTCSGIPPVKGRGISSTAMERGHKMGCSHGAICGEARTMLVFDRKRGFLSWKQEWCPCGKQELKRWQAVRQSDNSVTERTPRITQEDRLMDG</sequence>
<gene>
    <name evidence="2" type="ORF">NDU88_006877</name>
</gene>
<feature type="compositionally biased region" description="Basic and acidic residues" evidence="1">
    <location>
        <begin position="141"/>
        <end position="154"/>
    </location>
</feature>
<comment type="caution">
    <text evidence="2">The sequence shown here is derived from an EMBL/GenBank/DDBJ whole genome shotgun (WGS) entry which is preliminary data.</text>
</comment>
<organism evidence="2 3">
    <name type="scientific">Pleurodeles waltl</name>
    <name type="common">Iberian ribbed newt</name>
    <dbReference type="NCBI Taxonomy" id="8319"/>
    <lineage>
        <taxon>Eukaryota</taxon>
        <taxon>Metazoa</taxon>
        <taxon>Chordata</taxon>
        <taxon>Craniata</taxon>
        <taxon>Vertebrata</taxon>
        <taxon>Euteleostomi</taxon>
        <taxon>Amphibia</taxon>
        <taxon>Batrachia</taxon>
        <taxon>Caudata</taxon>
        <taxon>Salamandroidea</taxon>
        <taxon>Salamandridae</taxon>
        <taxon>Pleurodelinae</taxon>
        <taxon>Pleurodeles</taxon>
    </lineage>
</organism>
<keyword evidence="3" id="KW-1185">Reference proteome</keyword>
<accession>A0AAV7MEH0</accession>
<evidence type="ECO:0000256" key="1">
    <source>
        <dbReference type="SAM" id="MobiDB-lite"/>
    </source>
</evidence>
<dbReference type="AlphaFoldDB" id="A0AAV7MEH0"/>
<dbReference type="Proteomes" id="UP001066276">
    <property type="component" value="Chromosome 10"/>
</dbReference>